<protein>
    <submittedName>
        <fullName evidence="1">Uncharacterized protein</fullName>
    </submittedName>
</protein>
<accession>A0ABV4P813</accession>
<dbReference type="EMBL" id="JBGMEK010000213">
    <property type="protein sequence ID" value="MFA0814048.1"/>
    <property type="molecule type" value="Genomic_DNA"/>
</dbReference>
<dbReference type="Proteomes" id="UP001569428">
    <property type="component" value="Unassembled WGS sequence"/>
</dbReference>
<organism evidence="1 2">
    <name type="scientific">Microbulbifer epialgicus</name>
    <dbReference type="NCBI Taxonomy" id="393907"/>
    <lineage>
        <taxon>Bacteria</taxon>
        <taxon>Pseudomonadati</taxon>
        <taxon>Pseudomonadota</taxon>
        <taxon>Gammaproteobacteria</taxon>
        <taxon>Cellvibrionales</taxon>
        <taxon>Microbulbiferaceae</taxon>
        <taxon>Microbulbifer</taxon>
    </lineage>
</organism>
<keyword evidence="2" id="KW-1185">Reference proteome</keyword>
<sequence length="167" mass="18120">MQLGLGYPAQFQYAINVSELPDTVGRSEFARLISGMRELVNEHHGSRHGSVRVAFAPSLWSRKCEREGLLTAVDMQVGAAVEGDPEVVAGSNDVLQVSRIHAWLLVKSDEAGAVTRMSDFVVNELAKLGIKNDSNEGVAIKGACCAHEEIICASGRDFVEESVFYQV</sequence>
<comment type="caution">
    <text evidence="1">The sequence shown here is derived from an EMBL/GenBank/DDBJ whole genome shotgun (WGS) entry which is preliminary data.</text>
</comment>
<proteinExistence type="predicted"/>
<evidence type="ECO:0000313" key="2">
    <source>
        <dbReference type="Proteomes" id="UP001569428"/>
    </source>
</evidence>
<name>A0ABV4P813_9GAMM</name>
<gene>
    <name evidence="1" type="ORF">ACCI49_24590</name>
</gene>
<reference evidence="1 2" key="1">
    <citation type="submission" date="2024-08" db="EMBL/GenBank/DDBJ databases">
        <authorList>
            <person name="Ishaq N."/>
        </authorList>
    </citation>
    <scope>NUCLEOTIDE SEQUENCE [LARGE SCALE GENOMIC DNA]</scope>
    <source>
        <strain evidence="1 2">DSM 18651</strain>
    </source>
</reference>
<evidence type="ECO:0000313" key="1">
    <source>
        <dbReference type="EMBL" id="MFA0814048.1"/>
    </source>
</evidence>